<reference evidence="1 2" key="1">
    <citation type="journal article" date="2018" name="Mol. Plant">
        <title>The genome of Artemisia annua provides insight into the evolution of Asteraceae family and artemisinin biosynthesis.</title>
        <authorList>
            <person name="Shen Q."/>
            <person name="Zhang L."/>
            <person name="Liao Z."/>
            <person name="Wang S."/>
            <person name="Yan T."/>
            <person name="Shi P."/>
            <person name="Liu M."/>
            <person name="Fu X."/>
            <person name="Pan Q."/>
            <person name="Wang Y."/>
            <person name="Lv Z."/>
            <person name="Lu X."/>
            <person name="Zhang F."/>
            <person name="Jiang W."/>
            <person name="Ma Y."/>
            <person name="Chen M."/>
            <person name="Hao X."/>
            <person name="Li L."/>
            <person name="Tang Y."/>
            <person name="Lv G."/>
            <person name="Zhou Y."/>
            <person name="Sun X."/>
            <person name="Brodelius P.E."/>
            <person name="Rose J.K.C."/>
            <person name="Tang K."/>
        </authorList>
    </citation>
    <scope>NUCLEOTIDE SEQUENCE [LARGE SCALE GENOMIC DNA]</scope>
    <source>
        <strain evidence="2">cv. Huhao1</strain>
        <tissue evidence="1">Leaf</tissue>
    </source>
</reference>
<name>A0A2U1L4B1_ARTAN</name>
<dbReference type="STRING" id="35608.A0A2U1L4B1"/>
<protein>
    <submittedName>
        <fullName evidence="1">V-type proton ATPase catalytic subunit A</fullName>
    </submittedName>
</protein>
<dbReference type="EMBL" id="PKPP01011615">
    <property type="protein sequence ID" value="PWA43835.1"/>
    <property type="molecule type" value="Genomic_DNA"/>
</dbReference>
<dbReference type="Proteomes" id="UP000245207">
    <property type="component" value="Unassembled WGS sequence"/>
</dbReference>
<evidence type="ECO:0000313" key="2">
    <source>
        <dbReference type="Proteomes" id="UP000245207"/>
    </source>
</evidence>
<sequence length="160" mass="18536">MEFYVHHRKHLCNPPMGNDVRWRGHSYLVKTIVANAWVRTSSINSFLAYNPFHNSSTREEGNGRHQFWFTTPPKVSPDVPYAFRLIVYEEIAWLMVNDHVLRTHEPLSVELGLEFWETSLMRPSKALDKDILWIFQPKKIGGGDLITSGDLYAASHKILT</sequence>
<proteinExistence type="predicted"/>
<keyword evidence="2" id="KW-1185">Reference proteome</keyword>
<comment type="caution">
    <text evidence="1">The sequence shown here is derived from an EMBL/GenBank/DDBJ whole genome shotgun (WGS) entry which is preliminary data.</text>
</comment>
<evidence type="ECO:0000313" key="1">
    <source>
        <dbReference type="EMBL" id="PWA43835.1"/>
    </source>
</evidence>
<accession>A0A2U1L4B1</accession>
<dbReference type="OrthoDB" id="1676488at2759"/>
<organism evidence="1 2">
    <name type="scientific">Artemisia annua</name>
    <name type="common">Sweet wormwood</name>
    <dbReference type="NCBI Taxonomy" id="35608"/>
    <lineage>
        <taxon>Eukaryota</taxon>
        <taxon>Viridiplantae</taxon>
        <taxon>Streptophyta</taxon>
        <taxon>Embryophyta</taxon>
        <taxon>Tracheophyta</taxon>
        <taxon>Spermatophyta</taxon>
        <taxon>Magnoliopsida</taxon>
        <taxon>eudicotyledons</taxon>
        <taxon>Gunneridae</taxon>
        <taxon>Pentapetalae</taxon>
        <taxon>asterids</taxon>
        <taxon>campanulids</taxon>
        <taxon>Asterales</taxon>
        <taxon>Asteraceae</taxon>
        <taxon>Asteroideae</taxon>
        <taxon>Anthemideae</taxon>
        <taxon>Artemisiinae</taxon>
        <taxon>Artemisia</taxon>
    </lineage>
</organism>
<dbReference type="AlphaFoldDB" id="A0A2U1L4B1"/>
<gene>
    <name evidence="1" type="ORF">CTI12_AA531000</name>
</gene>